<dbReference type="OrthoDB" id="6614653at2759"/>
<protein>
    <submittedName>
        <fullName evidence="7">Oxoglutarate/iron-dependent dioxygenase</fullName>
    </submittedName>
</protein>
<gene>
    <name evidence="7" type="ORF">CTI12_AA452550</name>
</gene>
<organism evidence="7 8">
    <name type="scientific">Artemisia annua</name>
    <name type="common">Sweet wormwood</name>
    <dbReference type="NCBI Taxonomy" id="35608"/>
    <lineage>
        <taxon>Eukaryota</taxon>
        <taxon>Viridiplantae</taxon>
        <taxon>Streptophyta</taxon>
        <taxon>Embryophyta</taxon>
        <taxon>Tracheophyta</taxon>
        <taxon>Spermatophyta</taxon>
        <taxon>Magnoliopsida</taxon>
        <taxon>eudicotyledons</taxon>
        <taxon>Gunneridae</taxon>
        <taxon>Pentapetalae</taxon>
        <taxon>asterids</taxon>
        <taxon>campanulids</taxon>
        <taxon>Asterales</taxon>
        <taxon>Asteraceae</taxon>
        <taxon>Asteroideae</taxon>
        <taxon>Anthemideae</taxon>
        <taxon>Artemisiinae</taxon>
        <taxon>Artemisia</taxon>
    </lineage>
</organism>
<keyword evidence="2" id="KW-0479">Metal-binding</keyword>
<evidence type="ECO:0000256" key="3">
    <source>
        <dbReference type="ARBA" id="ARBA00022964"/>
    </source>
</evidence>
<keyword evidence="5" id="KW-0408">Iron</keyword>
<dbReference type="AlphaFoldDB" id="A0A2U1LU01"/>
<dbReference type="InterPro" id="IPR037151">
    <property type="entry name" value="AlkB-like_sf"/>
</dbReference>
<dbReference type="GO" id="GO:0035516">
    <property type="term" value="F:broad specificity oxidative DNA demethylase activity"/>
    <property type="evidence" value="ECO:0007669"/>
    <property type="project" value="TreeGrafter"/>
</dbReference>
<dbReference type="PANTHER" id="PTHR16557:SF10">
    <property type="entry name" value="2-OXOGLUTARATE-DEPENDENT DIOXYGENASE FAMILY PROTEIN"/>
    <property type="match status" value="1"/>
</dbReference>
<accession>A0A2U1LU01</accession>
<dbReference type="SUPFAM" id="SSF51197">
    <property type="entry name" value="Clavaminate synthase-like"/>
    <property type="match status" value="1"/>
</dbReference>
<evidence type="ECO:0000313" key="7">
    <source>
        <dbReference type="EMBL" id="PWA52483.1"/>
    </source>
</evidence>
<dbReference type="PANTHER" id="PTHR16557">
    <property type="entry name" value="ALKYLATED DNA REPAIR PROTEIN ALKB-RELATED"/>
    <property type="match status" value="1"/>
</dbReference>
<comment type="caution">
    <text evidence="7">The sequence shown here is derived from an EMBL/GenBank/DDBJ whole genome shotgun (WGS) entry which is preliminary data.</text>
</comment>
<evidence type="ECO:0000256" key="4">
    <source>
        <dbReference type="ARBA" id="ARBA00023002"/>
    </source>
</evidence>
<evidence type="ECO:0000256" key="5">
    <source>
        <dbReference type="ARBA" id="ARBA00023004"/>
    </source>
</evidence>
<dbReference type="InterPro" id="IPR004574">
    <property type="entry name" value="Alkb"/>
</dbReference>
<keyword evidence="4" id="KW-0560">Oxidoreductase</keyword>
<keyword evidence="8" id="KW-1185">Reference proteome</keyword>
<reference evidence="7 8" key="1">
    <citation type="journal article" date="2018" name="Mol. Plant">
        <title>The genome of Artemisia annua provides insight into the evolution of Asteraceae family and artemisinin biosynthesis.</title>
        <authorList>
            <person name="Shen Q."/>
            <person name="Zhang L."/>
            <person name="Liao Z."/>
            <person name="Wang S."/>
            <person name="Yan T."/>
            <person name="Shi P."/>
            <person name="Liu M."/>
            <person name="Fu X."/>
            <person name="Pan Q."/>
            <person name="Wang Y."/>
            <person name="Lv Z."/>
            <person name="Lu X."/>
            <person name="Zhang F."/>
            <person name="Jiang W."/>
            <person name="Ma Y."/>
            <person name="Chen M."/>
            <person name="Hao X."/>
            <person name="Li L."/>
            <person name="Tang Y."/>
            <person name="Lv G."/>
            <person name="Zhou Y."/>
            <person name="Sun X."/>
            <person name="Brodelius P.E."/>
            <person name="Rose J.K.C."/>
            <person name="Tang K."/>
        </authorList>
    </citation>
    <scope>NUCLEOTIDE SEQUENCE [LARGE SCALE GENOMIC DNA]</scope>
    <source>
        <strain evidence="8">cv. Huhao1</strain>
        <tissue evidence="7">Leaf</tissue>
    </source>
</reference>
<evidence type="ECO:0000259" key="6">
    <source>
        <dbReference type="Pfam" id="PF13532"/>
    </source>
</evidence>
<dbReference type="Pfam" id="PF13532">
    <property type="entry name" value="2OG-FeII_Oxy_2"/>
    <property type="match status" value="1"/>
</dbReference>
<sequence>MERQLIKDSRGKCGAYLSLHRDNKDKTSSRSLESGVVLLKNYVSLSDQVEIVNICQELCLGRRGFYEPTHSHGGKLQLHMMCFGRSWDPKTKYGKQYRSDGSEAPPIPEKLVSLVEFSLQNSQAYVDPGDEIGSMHPDICIANFCTTTGPLGIYMAITTSIGLEPIEQVGPVPNY</sequence>
<dbReference type="GO" id="GO:0035513">
    <property type="term" value="P:oxidative RNA demethylation"/>
    <property type="evidence" value="ECO:0007669"/>
    <property type="project" value="TreeGrafter"/>
</dbReference>
<comment type="similarity">
    <text evidence="1">Belongs to the alkB family.</text>
</comment>
<name>A0A2U1LU01_ARTAN</name>
<feature type="domain" description="Alpha-ketoglutarate-dependent dioxygenase AlkB-like" evidence="6">
    <location>
        <begin position="35"/>
        <end position="144"/>
    </location>
</feature>
<dbReference type="GO" id="GO:0035515">
    <property type="term" value="F:oxidative RNA demethylase activity"/>
    <property type="evidence" value="ECO:0007669"/>
    <property type="project" value="TreeGrafter"/>
</dbReference>
<dbReference type="Proteomes" id="UP000245207">
    <property type="component" value="Unassembled WGS sequence"/>
</dbReference>
<evidence type="ECO:0000313" key="8">
    <source>
        <dbReference type="Proteomes" id="UP000245207"/>
    </source>
</evidence>
<dbReference type="EMBL" id="PKPP01007775">
    <property type="protein sequence ID" value="PWA52483.1"/>
    <property type="molecule type" value="Genomic_DNA"/>
</dbReference>
<dbReference type="InterPro" id="IPR027450">
    <property type="entry name" value="AlkB-like"/>
</dbReference>
<evidence type="ECO:0000256" key="1">
    <source>
        <dbReference type="ARBA" id="ARBA00007879"/>
    </source>
</evidence>
<dbReference type="Gene3D" id="2.60.120.590">
    <property type="entry name" value="Alpha-ketoglutarate-dependent dioxygenase AlkB-like"/>
    <property type="match status" value="1"/>
</dbReference>
<keyword evidence="3 7" id="KW-0223">Dioxygenase</keyword>
<evidence type="ECO:0000256" key="2">
    <source>
        <dbReference type="ARBA" id="ARBA00022723"/>
    </source>
</evidence>
<dbReference type="STRING" id="35608.A0A2U1LU01"/>
<proteinExistence type="inferred from homology"/>
<dbReference type="GO" id="GO:0008198">
    <property type="term" value="F:ferrous iron binding"/>
    <property type="evidence" value="ECO:0007669"/>
    <property type="project" value="TreeGrafter"/>
</dbReference>
<dbReference type="GO" id="GO:0005737">
    <property type="term" value="C:cytoplasm"/>
    <property type="evidence" value="ECO:0007669"/>
    <property type="project" value="TreeGrafter"/>
</dbReference>